<dbReference type="EMBL" id="DS269333">
    <property type="protein sequence ID" value="EFP12852.1"/>
    <property type="molecule type" value="Genomic_DNA"/>
</dbReference>
<dbReference type="AlphaFoldDB" id="E3NP93"/>
<evidence type="ECO:0000256" key="2">
    <source>
        <dbReference type="SAM" id="Phobius"/>
    </source>
</evidence>
<feature type="non-terminal residue" evidence="3">
    <location>
        <position position="997"/>
    </location>
</feature>
<feature type="compositionally biased region" description="Polar residues" evidence="1">
    <location>
        <begin position="585"/>
        <end position="597"/>
    </location>
</feature>
<feature type="compositionally biased region" description="Acidic residues" evidence="1">
    <location>
        <begin position="950"/>
        <end position="961"/>
    </location>
</feature>
<feature type="compositionally biased region" description="Polar residues" evidence="1">
    <location>
        <begin position="863"/>
        <end position="879"/>
    </location>
</feature>
<feature type="compositionally biased region" description="Low complexity" evidence="1">
    <location>
        <begin position="730"/>
        <end position="765"/>
    </location>
</feature>
<reference evidence="3" key="1">
    <citation type="submission" date="2007-07" db="EMBL/GenBank/DDBJ databases">
        <title>PCAP assembly of the Caenorhabditis remanei genome.</title>
        <authorList>
            <consortium name="The Caenorhabditis remanei Sequencing Consortium"/>
            <person name="Wilson R.K."/>
        </authorList>
    </citation>
    <scope>NUCLEOTIDE SEQUENCE [LARGE SCALE GENOMIC DNA]</scope>
    <source>
        <strain evidence="3">PB4641</strain>
    </source>
</reference>
<feature type="compositionally biased region" description="Pro residues" evidence="1">
    <location>
        <begin position="570"/>
        <end position="582"/>
    </location>
</feature>
<feature type="compositionally biased region" description="Polar residues" evidence="1">
    <location>
        <begin position="888"/>
        <end position="909"/>
    </location>
</feature>
<feature type="region of interest" description="Disordered" evidence="1">
    <location>
        <begin position="178"/>
        <end position="338"/>
    </location>
</feature>
<feature type="compositionally biased region" description="Low complexity" evidence="1">
    <location>
        <begin position="283"/>
        <end position="320"/>
    </location>
</feature>
<feature type="compositionally biased region" description="Low complexity" evidence="1">
    <location>
        <begin position="545"/>
        <end position="569"/>
    </location>
</feature>
<feature type="compositionally biased region" description="Pro residues" evidence="1">
    <location>
        <begin position="187"/>
        <end position="223"/>
    </location>
</feature>
<evidence type="ECO:0000313" key="4">
    <source>
        <dbReference type="Proteomes" id="UP000008281"/>
    </source>
</evidence>
<feature type="compositionally biased region" description="Low complexity" evidence="1">
    <location>
        <begin position="697"/>
        <end position="717"/>
    </location>
</feature>
<dbReference type="STRING" id="31234.E3NP93"/>
<dbReference type="eggNOG" id="ENOG502QUGT">
    <property type="taxonomic scope" value="Eukaryota"/>
</dbReference>
<feature type="region of interest" description="Disordered" evidence="1">
    <location>
        <begin position="476"/>
        <end position="821"/>
    </location>
</feature>
<keyword evidence="2" id="KW-0812">Transmembrane</keyword>
<feature type="compositionally biased region" description="Pro residues" evidence="1">
    <location>
        <begin position="683"/>
        <end position="696"/>
    </location>
</feature>
<keyword evidence="2" id="KW-1133">Transmembrane helix</keyword>
<dbReference type="InParanoid" id="E3NP93"/>
<feature type="region of interest" description="Disordered" evidence="1">
    <location>
        <begin position="863"/>
        <end position="997"/>
    </location>
</feature>
<feature type="compositionally biased region" description="Basic and acidic residues" evidence="1">
    <location>
        <begin position="256"/>
        <end position="265"/>
    </location>
</feature>
<gene>
    <name evidence="3" type="ORF">CRE_25984</name>
</gene>
<feature type="transmembrane region" description="Helical" evidence="2">
    <location>
        <begin position="844"/>
        <end position="861"/>
    </location>
</feature>
<evidence type="ECO:0000256" key="1">
    <source>
        <dbReference type="SAM" id="MobiDB-lite"/>
    </source>
</evidence>
<proteinExistence type="predicted"/>
<accession>E3NP93</accession>
<sequence length="997" mass="105409">MFRFRVPPAQYSSNTAHGVWKPKRSAWLNDSPPPDRKVGRRDFSDLVFVLGASSVNRARYISRSFGDHVSLITAKPPMSPNIWLSAEEIKDMTQPVAEASIEMKGQSEELLTSSEKHDGTKRIVKHITSLEPSGYEGGNEGNNLEAWQSVQSSNHGGVFPDGYDGLSAMPRTLINEMVGSSSGAPFQRPPPPPPQPPHPNPPRRVYPIPPPPRNPHPRYPPPPSRRHVPDMRPPGFIPPDMTALSPLSGDFDGEMPLDRSGRDSGDSGDSGVLASTTVREEPSTTTTEEISTTMTTETTTTTTTEITTEITTTESEVTDPPTTPDPPGDPTDDNETEDIGDNIEKKEVSSGFTVKTPFAPPVFENSVTALFEEQMMMISRPTTIERVHCRFCFILGSVLIFEISRFFALYLVSISFLAGVLGSMGGHGARESLITGSSAKRSTSYANPLTVDNAAAESRNTKLMCVPCAPGTVPVPPKEEKLPPIEPLPSVAGPYQPPKTLPVAPGEPKEPTFVNIHETEKPSARPPPPPASSTSYSPAPAPKRPVALPSAPSVSPSIPSPPVTISLPAPSRPAAPFRPTPSSPETKQPGPSSNNGTPPAAPVPSEPSPPKAEPIPSAPQPSYGSSPSVLPASPSPPRPEMTEVPPSRPTGPNPIATSAPVPSGNYGPVPAQSSTSETSHETAPPPPPSPSQPSPAAPSYGPAPSEPSEPVEPSQPSEPEEGPPPPTPPLGETSIPSTETEPVPSVSAPSPGPSSPAYGPASGPEETPEGPPPGPEVPVMIALPPPKSTYNGGEDNGGEADNSQEEVNPSERRPEISSISAEKSLENISKTNVLTGMPTRIAQLFLFFSFFFLFFSFLSSVPKSTTTGRMPSSVIPSDNLSEEEEIAHNQTPSVLPSEFSSNEISTKSLIPSKQSPSPPAISPSPIEQKRIKETSVVHPSSVIPSGFISESEEGEEQEEDGDLIRTKGPIPPPKKLPAGTSTSPPTLASKPAIVPPY</sequence>
<protein>
    <submittedName>
        <fullName evidence="3">Uncharacterized protein</fullName>
    </submittedName>
</protein>
<evidence type="ECO:0000313" key="3">
    <source>
        <dbReference type="EMBL" id="EFP12852.1"/>
    </source>
</evidence>
<name>E3NP93_CAERE</name>
<organism evidence="4">
    <name type="scientific">Caenorhabditis remanei</name>
    <name type="common">Caenorhabditis vulgaris</name>
    <dbReference type="NCBI Taxonomy" id="31234"/>
    <lineage>
        <taxon>Eukaryota</taxon>
        <taxon>Metazoa</taxon>
        <taxon>Ecdysozoa</taxon>
        <taxon>Nematoda</taxon>
        <taxon>Chromadorea</taxon>
        <taxon>Rhabditida</taxon>
        <taxon>Rhabditina</taxon>
        <taxon>Rhabditomorpha</taxon>
        <taxon>Rhabditoidea</taxon>
        <taxon>Rhabditidae</taxon>
        <taxon>Peloderinae</taxon>
        <taxon>Caenorhabditis</taxon>
    </lineage>
</organism>
<dbReference type="OrthoDB" id="5868414at2759"/>
<feature type="compositionally biased region" description="Pro residues" evidence="1">
    <location>
        <begin position="599"/>
        <end position="619"/>
    </location>
</feature>
<dbReference type="Proteomes" id="UP000008281">
    <property type="component" value="Unassembled WGS sequence"/>
</dbReference>
<keyword evidence="4" id="KW-1185">Reference proteome</keyword>
<keyword evidence="2" id="KW-0472">Membrane</keyword>
<dbReference type="HOGENOM" id="CLU_300465_0_0_1"/>